<keyword evidence="1" id="KW-0472">Membrane</keyword>
<evidence type="ECO:0000313" key="3">
    <source>
        <dbReference type="Proteomes" id="UP001518925"/>
    </source>
</evidence>
<reference evidence="2 3" key="1">
    <citation type="submission" date="2021-02" db="EMBL/GenBank/DDBJ databases">
        <title>Bacillus sp. RD4P76, an endophyte from a halophyte.</title>
        <authorList>
            <person name="Sun J.-Q."/>
        </authorList>
    </citation>
    <scope>NUCLEOTIDE SEQUENCE [LARGE SCALE GENOMIC DNA]</scope>
    <source>
        <strain evidence="2 3">RD4P76</strain>
    </source>
</reference>
<dbReference type="Proteomes" id="UP001518925">
    <property type="component" value="Unassembled WGS sequence"/>
</dbReference>
<comment type="caution">
    <text evidence="2">The sequence shown here is derived from an EMBL/GenBank/DDBJ whole genome shotgun (WGS) entry which is preliminary data.</text>
</comment>
<organism evidence="2 3">
    <name type="scientific">Bacillus suaedaesalsae</name>
    <dbReference type="NCBI Taxonomy" id="2810349"/>
    <lineage>
        <taxon>Bacteria</taxon>
        <taxon>Bacillati</taxon>
        <taxon>Bacillota</taxon>
        <taxon>Bacilli</taxon>
        <taxon>Bacillales</taxon>
        <taxon>Bacillaceae</taxon>
        <taxon>Bacillus</taxon>
    </lineage>
</organism>
<proteinExistence type="predicted"/>
<feature type="transmembrane region" description="Helical" evidence="1">
    <location>
        <begin position="6"/>
        <end position="23"/>
    </location>
</feature>
<keyword evidence="1" id="KW-1133">Transmembrane helix</keyword>
<feature type="transmembrane region" description="Helical" evidence="1">
    <location>
        <begin position="30"/>
        <end position="46"/>
    </location>
</feature>
<dbReference type="EMBL" id="JAFELM010000044">
    <property type="protein sequence ID" value="MBM6619763.1"/>
    <property type="molecule type" value="Genomic_DNA"/>
</dbReference>
<feature type="transmembrane region" description="Helical" evidence="1">
    <location>
        <begin position="52"/>
        <end position="70"/>
    </location>
</feature>
<gene>
    <name evidence="2" type="ORF">JR050_19045</name>
</gene>
<evidence type="ECO:0000313" key="2">
    <source>
        <dbReference type="EMBL" id="MBM6619763.1"/>
    </source>
</evidence>
<dbReference type="RefSeq" id="WP_204205243.1">
    <property type="nucleotide sequence ID" value="NZ_JAFELM010000044.1"/>
</dbReference>
<evidence type="ECO:0008006" key="4">
    <source>
        <dbReference type="Google" id="ProtNLM"/>
    </source>
</evidence>
<evidence type="ECO:0000256" key="1">
    <source>
        <dbReference type="SAM" id="Phobius"/>
    </source>
</evidence>
<accession>A0ABS2DMQ3</accession>
<sequence>MALIFGAAAFIIFAFILLLLPSRLSMKGKLVLIVLIIILSLVSYMANTFLPLWQTIGMIFLMAFLFTFLLSKRSSDLYTDTEHDEVNEVNRETKKPKLPIRIIGSTVFIPEIESATAEYVTVTEKESTTQEFFHSEDVSDLEPEVERVNHIEEVSLETPKLKDRTQQDLDMDLDVLLNRYTLDDEMERIQNKNEEIDSGIVNRDLESLFEEIEVQEISVDDVEPTYVESFKHEDDNVIEEIKLLPIKKSKENKEEQPFTPFELIEEIKEFKKEK</sequence>
<keyword evidence="3" id="KW-1185">Reference proteome</keyword>
<protein>
    <recommendedName>
        <fullName evidence="4">MFS transporter</fullName>
    </recommendedName>
</protein>
<name>A0ABS2DMQ3_9BACI</name>
<keyword evidence="1" id="KW-0812">Transmembrane</keyword>